<keyword evidence="2" id="KW-0812">Transmembrane</keyword>
<feature type="region of interest" description="Disordered" evidence="1">
    <location>
        <begin position="498"/>
        <end position="517"/>
    </location>
</feature>
<keyword evidence="2" id="KW-0472">Membrane</keyword>
<feature type="domain" description="Double Cache" evidence="3">
    <location>
        <begin position="48"/>
        <end position="282"/>
    </location>
</feature>
<evidence type="ECO:0000313" key="4">
    <source>
        <dbReference type="EMBL" id="RXJ69032.1"/>
    </source>
</evidence>
<sequence length="517" mass="58330">MNSESIANKIRAKLILAGALIIGLAALVSYFMLSNIKKNVELNAKNHFQLLINERIKAKMDIALSNAITLSLNTDIILALENNDRDSAKLSLNGIDSAMKNGTSLKNVKIHIHDKNIKSFLRAWAPDKYGDDLSSFRETIVEVKSTQKPLTAIEVGRAGLVLRGLAPIFNLEKEYLGSIEYIQGFNSIVADFKKDNEYLLVLMDEKFKRGNALSKEDQVSNYFISQKEANKDFANELSTIDINKLNKDGYFSGKKYFYTSFPIKDIKGRVVGIYVIGEDIKKFNELLDDSSQIIFIMLGIMVILTIVFTFITMYLFKKIVTNGIKKFRDNFAYFLKFVSFKINTFHKPAVYTNDEIGQMLIMLNEAADVFDKKNKEDMKVIGEIVLTMDKVEQGIYKCRIRGNSDNPMIMTMKTTINKMLDVTENNMSELVRTLGHYANDDFKDKVKISQNLKENLLEVMQSVNKLGDALSNNARTNLENGQVLEENSNTMTSSMQNLAKKANDQAASLEETAAAVE</sequence>
<comment type="caution">
    <text evidence="4">The sequence shown here is derived from an EMBL/GenBank/DDBJ whole genome shotgun (WGS) entry which is preliminary data.</text>
</comment>
<accession>A0A4Q0YEX1</accession>
<gene>
    <name evidence="4" type="ORF">CRV08_06260</name>
</gene>
<protein>
    <recommendedName>
        <fullName evidence="3">Double Cache domain-containing protein</fullName>
    </recommendedName>
</protein>
<dbReference type="EMBL" id="PDKJ01000004">
    <property type="protein sequence ID" value="RXJ69032.1"/>
    <property type="molecule type" value="Genomic_DNA"/>
</dbReference>
<dbReference type="Proteomes" id="UP000290172">
    <property type="component" value="Unassembled WGS sequence"/>
</dbReference>
<evidence type="ECO:0000259" key="3">
    <source>
        <dbReference type="Pfam" id="PF14827"/>
    </source>
</evidence>
<dbReference type="Pfam" id="PF14827">
    <property type="entry name" value="dCache_3"/>
    <property type="match status" value="1"/>
</dbReference>
<reference evidence="4 5" key="1">
    <citation type="submission" date="2017-10" db="EMBL/GenBank/DDBJ databases">
        <title>Genomics of the genus Arcobacter.</title>
        <authorList>
            <person name="Perez-Cataluna A."/>
            <person name="Figueras M.J."/>
        </authorList>
    </citation>
    <scope>NUCLEOTIDE SEQUENCE [LARGE SCALE GENOMIC DNA]</scope>
    <source>
        <strain evidence="4 5">CECT 8993</strain>
    </source>
</reference>
<keyword evidence="2" id="KW-1133">Transmembrane helix</keyword>
<proteinExistence type="predicted"/>
<organism evidence="4 5">
    <name type="scientific">Halarcobacter ebronensis</name>
    <dbReference type="NCBI Taxonomy" id="1462615"/>
    <lineage>
        <taxon>Bacteria</taxon>
        <taxon>Pseudomonadati</taxon>
        <taxon>Campylobacterota</taxon>
        <taxon>Epsilonproteobacteria</taxon>
        <taxon>Campylobacterales</taxon>
        <taxon>Arcobacteraceae</taxon>
        <taxon>Halarcobacter</taxon>
    </lineage>
</organism>
<evidence type="ECO:0000256" key="2">
    <source>
        <dbReference type="SAM" id="Phobius"/>
    </source>
</evidence>
<feature type="transmembrane region" description="Helical" evidence="2">
    <location>
        <begin position="12"/>
        <end position="33"/>
    </location>
</feature>
<dbReference type="SUPFAM" id="SSF103190">
    <property type="entry name" value="Sensory domain-like"/>
    <property type="match status" value="1"/>
</dbReference>
<name>A0A4Q0YEX1_9BACT</name>
<dbReference type="AlphaFoldDB" id="A0A4Q0YEX1"/>
<dbReference type="RefSeq" id="WP_164970268.1">
    <property type="nucleotide sequence ID" value="NZ_PDKJ01000004.1"/>
</dbReference>
<feature type="transmembrane region" description="Helical" evidence="2">
    <location>
        <begin position="293"/>
        <end position="316"/>
    </location>
</feature>
<dbReference type="InterPro" id="IPR029150">
    <property type="entry name" value="dCache_3"/>
</dbReference>
<dbReference type="InterPro" id="IPR029151">
    <property type="entry name" value="Sensor-like_sf"/>
</dbReference>
<evidence type="ECO:0000256" key="1">
    <source>
        <dbReference type="SAM" id="MobiDB-lite"/>
    </source>
</evidence>
<evidence type="ECO:0000313" key="5">
    <source>
        <dbReference type="Proteomes" id="UP000290172"/>
    </source>
</evidence>
<feature type="non-terminal residue" evidence="4">
    <location>
        <position position="517"/>
    </location>
</feature>